<dbReference type="Proteomes" id="UP000683360">
    <property type="component" value="Unassembled WGS sequence"/>
</dbReference>
<dbReference type="PROSITE" id="PS00022">
    <property type="entry name" value="EGF_1"/>
    <property type="match status" value="2"/>
</dbReference>
<dbReference type="SMART" id="SM00181">
    <property type="entry name" value="EGF"/>
    <property type="match status" value="2"/>
</dbReference>
<dbReference type="InterPro" id="IPR001881">
    <property type="entry name" value="EGF-like_Ca-bd_dom"/>
</dbReference>
<feature type="compositionally biased region" description="Basic and acidic residues" evidence="8">
    <location>
        <begin position="88"/>
        <end position="113"/>
    </location>
</feature>
<feature type="compositionally biased region" description="Polar residues" evidence="8">
    <location>
        <begin position="311"/>
        <end position="325"/>
    </location>
</feature>
<keyword evidence="7" id="KW-0245">EGF-like domain</keyword>
<evidence type="ECO:0000313" key="12">
    <source>
        <dbReference type="Proteomes" id="UP000683360"/>
    </source>
</evidence>
<feature type="domain" description="Cadherin" evidence="10">
    <location>
        <begin position="1736"/>
        <end position="1844"/>
    </location>
</feature>
<dbReference type="InterPro" id="IPR002126">
    <property type="entry name" value="Cadherin-like_dom"/>
</dbReference>
<feature type="domain" description="Cadherin" evidence="10">
    <location>
        <begin position="1434"/>
        <end position="1535"/>
    </location>
</feature>
<dbReference type="InterPro" id="IPR050174">
    <property type="entry name" value="Protocadherin/Cadherin-CA"/>
</dbReference>
<dbReference type="SUPFAM" id="SSF57196">
    <property type="entry name" value="EGF/Laminin"/>
    <property type="match status" value="2"/>
</dbReference>
<dbReference type="PANTHER" id="PTHR24028">
    <property type="entry name" value="CADHERIN-87A"/>
    <property type="match status" value="1"/>
</dbReference>
<keyword evidence="4 7" id="KW-1015">Disulfide bond</keyword>
<dbReference type="SUPFAM" id="SSF49313">
    <property type="entry name" value="Cadherin-like"/>
    <property type="match status" value="7"/>
</dbReference>
<dbReference type="PANTHER" id="PTHR24028:SF328">
    <property type="entry name" value="CADHERIN-3"/>
    <property type="match status" value="1"/>
</dbReference>
<evidence type="ECO:0000256" key="1">
    <source>
        <dbReference type="ARBA" id="ARBA00004167"/>
    </source>
</evidence>
<keyword evidence="5" id="KW-0325">Glycoprotein</keyword>
<dbReference type="GO" id="GO:0005886">
    <property type="term" value="C:plasma membrane"/>
    <property type="evidence" value="ECO:0007669"/>
    <property type="project" value="TreeGrafter"/>
</dbReference>
<feature type="compositionally biased region" description="Acidic residues" evidence="8">
    <location>
        <begin position="472"/>
        <end position="485"/>
    </location>
</feature>
<evidence type="ECO:0000256" key="4">
    <source>
        <dbReference type="ARBA" id="ARBA00023157"/>
    </source>
</evidence>
<evidence type="ECO:0000256" key="8">
    <source>
        <dbReference type="SAM" id="MobiDB-lite"/>
    </source>
</evidence>
<comment type="caution">
    <text evidence="11">The sequence shown here is derived from an EMBL/GenBank/DDBJ whole genome shotgun (WGS) entry which is preliminary data.</text>
</comment>
<evidence type="ECO:0008006" key="13">
    <source>
        <dbReference type="Google" id="ProtNLM"/>
    </source>
</evidence>
<feature type="compositionally biased region" description="Basic and acidic residues" evidence="8">
    <location>
        <begin position="242"/>
        <end position="251"/>
    </location>
</feature>
<dbReference type="GO" id="GO:0007156">
    <property type="term" value="P:homophilic cell adhesion via plasma membrane adhesion molecules"/>
    <property type="evidence" value="ECO:0007669"/>
    <property type="project" value="InterPro"/>
</dbReference>
<feature type="compositionally biased region" description="Polar residues" evidence="8">
    <location>
        <begin position="115"/>
        <end position="124"/>
    </location>
</feature>
<feature type="domain" description="EGF-like" evidence="9">
    <location>
        <begin position="656"/>
        <end position="692"/>
    </location>
</feature>
<comment type="subcellular location">
    <subcellularLocation>
        <location evidence="1">Membrane</location>
        <topology evidence="1">Single-pass membrane protein</topology>
    </subcellularLocation>
</comment>
<feature type="disulfide bond" evidence="7">
    <location>
        <begin position="720"/>
        <end position="729"/>
    </location>
</feature>
<dbReference type="InterPro" id="IPR000742">
    <property type="entry name" value="EGF"/>
</dbReference>
<proteinExistence type="predicted"/>
<organism evidence="11 12">
    <name type="scientific">Mytilus edulis</name>
    <name type="common">Blue mussel</name>
    <dbReference type="NCBI Taxonomy" id="6550"/>
    <lineage>
        <taxon>Eukaryota</taxon>
        <taxon>Metazoa</taxon>
        <taxon>Spiralia</taxon>
        <taxon>Lophotrochozoa</taxon>
        <taxon>Mollusca</taxon>
        <taxon>Bivalvia</taxon>
        <taxon>Autobranchia</taxon>
        <taxon>Pteriomorphia</taxon>
        <taxon>Mytilida</taxon>
        <taxon>Mytiloidea</taxon>
        <taxon>Mytilidae</taxon>
        <taxon>Mytilinae</taxon>
        <taxon>Mytilus</taxon>
    </lineage>
</organism>
<feature type="compositionally biased region" description="Acidic residues" evidence="8">
    <location>
        <begin position="167"/>
        <end position="177"/>
    </location>
</feature>
<dbReference type="OrthoDB" id="6157976at2759"/>
<keyword evidence="6" id="KW-0106">Calcium</keyword>
<feature type="region of interest" description="Disordered" evidence="8">
    <location>
        <begin position="1"/>
        <end position="495"/>
    </location>
</feature>
<keyword evidence="12" id="KW-1185">Reference proteome</keyword>
<feature type="compositionally biased region" description="Basic and acidic residues" evidence="8">
    <location>
        <begin position="208"/>
        <end position="233"/>
    </location>
</feature>
<feature type="domain" description="Cadherin" evidence="10">
    <location>
        <begin position="1857"/>
        <end position="1945"/>
    </location>
</feature>
<feature type="compositionally biased region" description="Basic and acidic residues" evidence="8">
    <location>
        <begin position="38"/>
        <end position="64"/>
    </location>
</feature>
<gene>
    <name evidence="11" type="ORF">MEDL_66487</name>
</gene>
<feature type="domain" description="Cadherin" evidence="10">
    <location>
        <begin position="1143"/>
        <end position="1238"/>
    </location>
</feature>
<dbReference type="Pfam" id="PF00028">
    <property type="entry name" value="Cadherin"/>
    <property type="match status" value="2"/>
</dbReference>
<evidence type="ECO:0000256" key="2">
    <source>
        <dbReference type="ARBA" id="ARBA00022692"/>
    </source>
</evidence>
<dbReference type="CDD" id="cd11304">
    <property type="entry name" value="Cadherin_repeat"/>
    <property type="match status" value="6"/>
</dbReference>
<dbReference type="SMART" id="SM00179">
    <property type="entry name" value="EGF_CA"/>
    <property type="match status" value="2"/>
</dbReference>
<dbReference type="PROSITE" id="PS50268">
    <property type="entry name" value="CADHERIN_2"/>
    <property type="match status" value="6"/>
</dbReference>
<evidence type="ECO:0000259" key="9">
    <source>
        <dbReference type="PROSITE" id="PS50026"/>
    </source>
</evidence>
<feature type="domain" description="Cadherin" evidence="10">
    <location>
        <begin position="1538"/>
        <end position="1643"/>
    </location>
</feature>
<sequence>MNIEANNPLKQGKSESTSQKHIDSNNPLKDDTEESSSEEIKEVKQGKSENTSQKHIESNHSLKDETEESSSEELKEVKQGKNGNTSQKHIDSNHPLKDETEERSSEEIKEVKQGKNGNTSQKYIDSNHPLKDETEESSSEEIKEGKQGKGENTSQKYIDSNHPLKDETEESSSEEIEEVKQGKSENTSQKYIDSNHHLKDETEESSSEEIKEVKQGKSETTSQKHIDSNHPLEDETEESSSEEIKEVKQGKSENTSQKYIDSNHPLKDETEESSSEEIKEVKQGKSENTSQKHIDSNHSLEDETDKKKINQETIKSNDPVEQTSVKHVRQTNDDKDGIENREEDDESQQTSEKEDDIQKTFEEDDDIQKTSEEEDDSQKTSEEEGDSQKTYEEEEDSQKTSEEEGDSKKTYEEEEDSQKTSEEEDDSQKTSEEEDSQKTYEEEKDSQKTSEEEDNSQKTSEEEEDSQKTYEEYDEEDNSTEEISEENVKTDDLFKDPKEENVVEIEQPVKPFIKFPTVSLFENNDLRIKKKTKMTAESFYLDDDDEPEETNNNLKVMNDDRSSLNNPPVIGIKKVNPASNIFNMAEESVKSRKLLEQLDDTIDTTDDGSEASEIAESYLDGIISNSTEIPVEETIFETSTSSEPIDTTAIVDFTPAVLACMSNPCANGNCQDVSSGGYICLCNFGYTGNNCENTIDPCIMNPCPRGATCLQDGASRICVCPDGFKGPNCEQGDVLVVCNDLTIEHNLKVDDVIKCAKTVNSTPDDLCYDPDDTIIYDLNTTAGAFSGYIDYNQTVACLKVNPAQVTQPDYCINVIASEQDDRINRPWRKATSTVCITFNKPPQFLPSFPVTVNIRDVQIGDPLMTVQTVDDLSFDTPSFSIEDVFPDVYKPNFRISGAGEISFGSIPNTIPNGSLNLLIRIKVNDNGMPPLEARATVNITLVDIDLQCSFPKEIYLGISSNTTILGAISCTGATSLTYQFISNHGLPLIFGAQGTIVVTRGSKIDLQAGDYNISVQISAGTVASFTLDFILHVDYYEPSCYNLSPEVMIHKSTPPGNCFPAFFCNETQTGNIRCSESLSGPLSSYLSTSCTISASKITMEICVKSYLPTVNVIYYVTGTVENDFGVTDIVTTVNVFNKPPVILNTPLTTNVSEDAPIGIEVLTIEVEDDFPSPVIQLLGTGQSIPFSLNGTDIVLSGKLDFEIRNRYDLTILVTDSEGLAVTAFPTVRIIDVNEKPVCHYVNGTYIINIDASETTIGKVNCTDPDTGDQTKYEIDGTQAVLDMFDIGQFSGDLRLLKQPEAGKNLFEFNVKVTDRSGLTASVNVKVYFSFYPPRCGSEIEVQKNEDSINCDTIITGCVDPQGGVVNYTIQGSSADAGLFNVTGTYDGKLVVCPITSLVGKVRTLQFEVFAVNEVGQTPIQMSIIVRDVNSNPYFVRLRNFTVSEKAFPGTVIGVVTAEDQDTVNQFKTLRYFIDDVQFIFNMDQDKGEIRLGQIPLNASSVPEFSLQLKVTDDGGLSDTTTVYITVIDENDPPVCLNPSNIIPANVNLTTPVGAIVTSLICWDYDMKVKYRTIIYNITGDNEGIFSVNGNGQVIVAKPIPRNSKSFRFQVYVSDLVMFETGNLTQRTILDVSVAVNTNYPPQCEKIISNLQIEETKIFGDCIEEIMCNDVTLGDITIGTVTGTGSSYFEVKSRTSNTQGQLPLNLCVKNSIKDRMGSYRLYGVWRLLMSMNPPYFVNTPYRALVPETVGIGVEVLGVSWADPDIRQDYKTVTVTSQAQSPLDAAENINFIANFNKYYISKAQNATVQNFYWFKVKATDLAGLSSTANVTIEIIDVNERPICPLTNRIINIGLLTNVGEVLDSMDCYDTDKDDDNRNLTYIITPQSDNFGVSKTGDITLTSPLLRWKDRYDLFIIVSDAGTPPLTRNINVAVNINRQIRAECSPLVDYPSIWVKDACVKLNMSCTDPTLPDTTHLQYITSGSFSPQAFTLTTVSQGVFELCYKLLGDSNTQLIVTVKNGLLDYVYNLDLQVKYAASTPEFTQSKYVKEIPEDAVVGTSVLQVNATANGGGNIRYSIQGTAYPGVLEIVPDTGIVKTNASLTIYANKVITIQVQAYDLLSQLKSSVDVDIRVEDVNEPPECKLGLPVVPAIRVDTSIDTIIQNITCSDPDVKAENRDLDYSISGLDVLTYFKTQRISPYMVKLATKALLSVTKAKFDVVVTVKDGGQPQQTITLPFELHVDLTPPVPTLNLVKSH</sequence>
<dbReference type="Gene3D" id="2.10.25.10">
    <property type="entry name" value="Laminin"/>
    <property type="match status" value="2"/>
</dbReference>
<dbReference type="SMART" id="SM00112">
    <property type="entry name" value="CA"/>
    <property type="match status" value="6"/>
</dbReference>
<feature type="compositionally biased region" description="Basic and acidic residues" evidence="8">
    <location>
        <begin position="330"/>
        <end position="340"/>
    </location>
</feature>
<feature type="disulfide bond" evidence="7">
    <location>
        <begin position="660"/>
        <end position="670"/>
    </location>
</feature>
<feature type="compositionally biased region" description="Basic and acidic residues" evidence="8">
    <location>
        <begin position="356"/>
        <end position="471"/>
    </location>
</feature>
<feature type="domain" description="EGF-like" evidence="9">
    <location>
        <begin position="694"/>
        <end position="730"/>
    </location>
</feature>
<feature type="compositionally biased region" description="Basic and acidic residues" evidence="8">
    <location>
        <begin position="486"/>
        <end position="495"/>
    </location>
</feature>
<accession>A0A8S3VMR3</accession>
<dbReference type="PRINTS" id="PR00205">
    <property type="entry name" value="CADHERIN"/>
</dbReference>
<evidence type="ECO:0000256" key="7">
    <source>
        <dbReference type="PROSITE-ProRule" id="PRU00076"/>
    </source>
</evidence>
<keyword evidence="3" id="KW-0472">Membrane</keyword>
<name>A0A8S3VMR3_MYTED</name>
<dbReference type="CDD" id="cd00054">
    <property type="entry name" value="EGF_CA"/>
    <property type="match status" value="2"/>
</dbReference>
<evidence type="ECO:0000256" key="3">
    <source>
        <dbReference type="ARBA" id="ARBA00022989"/>
    </source>
</evidence>
<protein>
    <recommendedName>
        <fullName evidence="13">Protocadherin Fat 4</fullName>
    </recommendedName>
</protein>
<dbReference type="InterPro" id="IPR015919">
    <property type="entry name" value="Cadherin-like_sf"/>
</dbReference>
<reference evidence="11" key="1">
    <citation type="submission" date="2021-03" db="EMBL/GenBank/DDBJ databases">
        <authorList>
            <person name="Bekaert M."/>
        </authorList>
    </citation>
    <scope>NUCLEOTIDE SEQUENCE</scope>
</reference>
<dbReference type="EMBL" id="CAJPWZ010003259">
    <property type="protein sequence ID" value="CAG2255061.1"/>
    <property type="molecule type" value="Genomic_DNA"/>
</dbReference>
<keyword evidence="3" id="KW-1133">Transmembrane helix</keyword>
<feature type="compositionally biased region" description="Basic and acidic residues" evidence="8">
    <location>
        <begin position="276"/>
        <end position="310"/>
    </location>
</feature>
<feature type="domain" description="Cadherin" evidence="10">
    <location>
        <begin position="2040"/>
        <end position="2146"/>
    </location>
</feature>
<dbReference type="Gene3D" id="2.60.40.60">
    <property type="entry name" value="Cadherins"/>
    <property type="match status" value="8"/>
</dbReference>
<dbReference type="PROSITE" id="PS01186">
    <property type="entry name" value="EGF_2"/>
    <property type="match status" value="2"/>
</dbReference>
<evidence type="ECO:0000256" key="6">
    <source>
        <dbReference type="PROSITE-ProRule" id="PRU00043"/>
    </source>
</evidence>
<evidence type="ECO:0000259" key="10">
    <source>
        <dbReference type="PROSITE" id="PS50268"/>
    </source>
</evidence>
<evidence type="ECO:0000313" key="11">
    <source>
        <dbReference type="EMBL" id="CAG2255061.1"/>
    </source>
</evidence>
<feature type="compositionally biased region" description="Polar residues" evidence="8">
    <location>
        <begin position="1"/>
        <end position="17"/>
    </location>
</feature>
<dbReference type="PROSITE" id="PS50026">
    <property type="entry name" value="EGF_3"/>
    <property type="match status" value="2"/>
</dbReference>
<comment type="caution">
    <text evidence="7">Lacks conserved residue(s) required for the propagation of feature annotation.</text>
</comment>
<keyword evidence="2" id="KW-0812">Transmembrane</keyword>
<dbReference type="GO" id="GO:0005509">
    <property type="term" value="F:calcium ion binding"/>
    <property type="evidence" value="ECO:0007669"/>
    <property type="project" value="UniProtKB-UniRule"/>
</dbReference>
<feature type="compositionally biased region" description="Basic and acidic residues" evidence="8">
    <location>
        <begin position="140"/>
        <end position="149"/>
    </location>
</feature>
<evidence type="ECO:0000256" key="5">
    <source>
        <dbReference type="ARBA" id="ARBA00023180"/>
    </source>
</evidence>
<feature type="disulfide bond" evidence="7">
    <location>
        <begin position="682"/>
        <end position="691"/>
    </location>
</feature>